<feature type="chain" id="PRO_5003462190" description="Lipoprotein" evidence="2">
    <location>
        <begin position="24"/>
        <end position="124"/>
    </location>
</feature>
<evidence type="ECO:0008006" key="5">
    <source>
        <dbReference type="Google" id="ProtNLM"/>
    </source>
</evidence>
<dbReference type="PROSITE" id="PS51257">
    <property type="entry name" value="PROKAR_LIPOPROTEIN"/>
    <property type="match status" value="1"/>
</dbReference>
<organism evidence="3 4">
    <name type="scientific">Neisseria wadsworthii 9715</name>
    <dbReference type="NCBI Taxonomy" id="1030841"/>
    <lineage>
        <taxon>Bacteria</taxon>
        <taxon>Pseudomonadati</taxon>
        <taxon>Pseudomonadota</taxon>
        <taxon>Betaproteobacteria</taxon>
        <taxon>Neisseriales</taxon>
        <taxon>Neisseriaceae</taxon>
        <taxon>Neisseria</taxon>
    </lineage>
</organism>
<dbReference type="PATRIC" id="fig|1030841.3.peg.2499"/>
<feature type="compositionally biased region" description="Polar residues" evidence="1">
    <location>
        <begin position="27"/>
        <end position="39"/>
    </location>
</feature>
<dbReference type="EMBL" id="AGAZ01000082">
    <property type="protein sequence ID" value="EGZ43870.1"/>
    <property type="molecule type" value="Genomic_DNA"/>
</dbReference>
<dbReference type="RefSeq" id="WP_009117649.1">
    <property type="nucleotide sequence ID" value="NZ_JH165159.1"/>
</dbReference>
<dbReference type="HOGENOM" id="CLU_2001434_0_0_4"/>
<dbReference type="STRING" id="1030841.HMPREF9370_2509"/>
<feature type="region of interest" description="Disordered" evidence="1">
    <location>
        <begin position="27"/>
        <end position="60"/>
    </location>
</feature>
<evidence type="ECO:0000313" key="4">
    <source>
        <dbReference type="Proteomes" id="UP000005336"/>
    </source>
</evidence>
<protein>
    <recommendedName>
        <fullName evidence="5">Lipoprotein</fullName>
    </recommendedName>
</protein>
<gene>
    <name evidence="3" type="ORF">HMPREF9370_2509</name>
</gene>
<sequence length="124" mass="13546">MITYKSTLPALLAACLLAACHNAEQPQNKTVSQAASTTEAAFEPQETIKPPKHEPSRDANGLLPACANYVRQLEACYNRLPKASAAPYRETLTETKEALKEADSQACDMMSRDFKKTVKTLKCG</sequence>
<accession>G4CTU9</accession>
<evidence type="ECO:0000256" key="1">
    <source>
        <dbReference type="SAM" id="MobiDB-lite"/>
    </source>
</evidence>
<comment type="caution">
    <text evidence="3">The sequence shown here is derived from an EMBL/GenBank/DDBJ whole genome shotgun (WGS) entry which is preliminary data.</text>
</comment>
<proteinExistence type="predicted"/>
<dbReference type="AlphaFoldDB" id="G4CTU9"/>
<reference evidence="3 4" key="1">
    <citation type="submission" date="2011-06" db="EMBL/GenBank/DDBJ databases">
        <authorList>
            <person name="Muzny D."/>
            <person name="Qin X."/>
            <person name="Deng J."/>
            <person name="Jiang H."/>
            <person name="Liu Y."/>
            <person name="Qu J."/>
            <person name="Song X.-Z."/>
            <person name="Zhang L."/>
            <person name="Thornton R."/>
            <person name="Coyle M."/>
            <person name="Francisco L."/>
            <person name="Jackson L."/>
            <person name="Javaid M."/>
            <person name="Korchina V."/>
            <person name="Kovar C."/>
            <person name="Mata R."/>
            <person name="Mathew T."/>
            <person name="Ngo R."/>
            <person name="Nguyen L."/>
            <person name="Nguyen N."/>
            <person name="Okwuonu G."/>
            <person name="Ongeri F."/>
            <person name="Pham C."/>
            <person name="Simmons D."/>
            <person name="Wilczek-Boney K."/>
            <person name="Hale W."/>
            <person name="Jakkamsetti A."/>
            <person name="Pham P."/>
            <person name="Ruth R."/>
            <person name="San Lucas F."/>
            <person name="Warren J."/>
            <person name="Zhang J."/>
            <person name="Zhao Z."/>
            <person name="Zhou C."/>
            <person name="Zhu D."/>
            <person name="Lee S."/>
            <person name="Bess C."/>
            <person name="Blankenburg K."/>
            <person name="Forbes L."/>
            <person name="Fu Q."/>
            <person name="Gubbala S."/>
            <person name="Hirani K."/>
            <person name="Jayaseelan J.C."/>
            <person name="Lara F."/>
            <person name="Munidasa M."/>
            <person name="Palculict T."/>
            <person name="Patil S."/>
            <person name="Pu L.-L."/>
            <person name="Saada N."/>
            <person name="Tang L."/>
            <person name="Weissenberger G."/>
            <person name="Zhu Y."/>
            <person name="Hemphill L."/>
            <person name="Shang Y."/>
            <person name="Youmans B."/>
            <person name="Ayvaz T."/>
            <person name="Ross M."/>
            <person name="Santibanez J."/>
            <person name="Aqrawi P."/>
            <person name="Gross S."/>
            <person name="Joshi V."/>
            <person name="Fowler G."/>
            <person name="Nazareth L."/>
            <person name="Reid J."/>
            <person name="Worley K."/>
            <person name="Petrosino J."/>
            <person name="Highlander S."/>
            <person name="Gibbs R."/>
        </authorList>
    </citation>
    <scope>NUCLEOTIDE SEQUENCE [LARGE SCALE GENOMIC DNA]</scope>
    <source>
        <strain evidence="3 4">9715</strain>
    </source>
</reference>
<dbReference type="Proteomes" id="UP000005336">
    <property type="component" value="Unassembled WGS sequence"/>
</dbReference>
<keyword evidence="2" id="KW-0732">Signal</keyword>
<evidence type="ECO:0000313" key="3">
    <source>
        <dbReference type="EMBL" id="EGZ43870.1"/>
    </source>
</evidence>
<feature type="signal peptide" evidence="2">
    <location>
        <begin position="1"/>
        <end position="23"/>
    </location>
</feature>
<name>G4CTU9_9NEIS</name>
<keyword evidence="4" id="KW-1185">Reference proteome</keyword>
<dbReference type="OrthoDB" id="9905801at2"/>
<evidence type="ECO:0000256" key="2">
    <source>
        <dbReference type="SAM" id="SignalP"/>
    </source>
</evidence>